<keyword evidence="1" id="KW-0472">Membrane</keyword>
<organism evidence="1">
    <name type="scientific">Tanacetum cinerariifolium</name>
    <name type="common">Dalmatian daisy</name>
    <name type="synonym">Chrysanthemum cinerariifolium</name>
    <dbReference type="NCBI Taxonomy" id="118510"/>
    <lineage>
        <taxon>Eukaryota</taxon>
        <taxon>Viridiplantae</taxon>
        <taxon>Streptophyta</taxon>
        <taxon>Embryophyta</taxon>
        <taxon>Tracheophyta</taxon>
        <taxon>Spermatophyta</taxon>
        <taxon>Magnoliopsida</taxon>
        <taxon>eudicotyledons</taxon>
        <taxon>Gunneridae</taxon>
        <taxon>Pentapetalae</taxon>
        <taxon>asterids</taxon>
        <taxon>campanulids</taxon>
        <taxon>Asterales</taxon>
        <taxon>Asteraceae</taxon>
        <taxon>Asteroideae</taxon>
        <taxon>Anthemideae</taxon>
        <taxon>Anthemidinae</taxon>
        <taxon>Tanacetum</taxon>
    </lineage>
</organism>
<feature type="non-terminal residue" evidence="1">
    <location>
        <position position="1"/>
    </location>
</feature>
<sequence length="60" mass="6170">LGATGGVISLLTSDKPILESPHAVTGLIGLTLLAAQTSLPILFELRHSSTTLAESTNKLT</sequence>
<dbReference type="GO" id="GO:0016020">
    <property type="term" value="C:membrane"/>
    <property type="evidence" value="ECO:0007669"/>
    <property type="project" value="TreeGrafter"/>
</dbReference>
<reference evidence="1" key="1">
    <citation type="journal article" date="2019" name="Sci. Rep.">
        <title>Draft genome of Tanacetum cinerariifolium, the natural source of mosquito coil.</title>
        <authorList>
            <person name="Yamashiro T."/>
            <person name="Shiraishi A."/>
            <person name="Satake H."/>
            <person name="Nakayama K."/>
        </authorList>
    </citation>
    <scope>NUCLEOTIDE SEQUENCE</scope>
</reference>
<dbReference type="PANTHER" id="PTHR36738">
    <property type="entry name" value="EXPRESSED PROTEIN"/>
    <property type="match status" value="1"/>
</dbReference>
<name>A0A699RB56_TANCI</name>
<evidence type="ECO:0000313" key="1">
    <source>
        <dbReference type="EMBL" id="GFC82407.1"/>
    </source>
</evidence>
<dbReference type="EMBL" id="BKCJ011084388">
    <property type="protein sequence ID" value="GFC82407.1"/>
    <property type="molecule type" value="Genomic_DNA"/>
</dbReference>
<comment type="caution">
    <text evidence="1">The sequence shown here is derived from an EMBL/GenBank/DDBJ whole genome shotgun (WGS) entry which is preliminary data.</text>
</comment>
<keyword evidence="1" id="KW-0812">Transmembrane</keyword>
<proteinExistence type="predicted"/>
<protein>
    <submittedName>
        <fullName evidence="1">Di-heme cytochrome, transmembrane</fullName>
    </submittedName>
</protein>
<dbReference type="AlphaFoldDB" id="A0A699RB56"/>
<gene>
    <name evidence="1" type="ORF">Tci_854377</name>
</gene>
<accession>A0A699RB56</accession>
<dbReference type="PANTHER" id="PTHR36738:SF1">
    <property type="entry name" value="EXPRESSED PROTEIN"/>
    <property type="match status" value="1"/>
</dbReference>